<dbReference type="SUPFAM" id="SSF54637">
    <property type="entry name" value="Thioesterase/thiol ester dehydrase-isomerase"/>
    <property type="match status" value="1"/>
</dbReference>
<feature type="region of interest" description="Disordered" evidence="1">
    <location>
        <begin position="282"/>
        <end position="317"/>
    </location>
</feature>
<feature type="compositionally biased region" description="Low complexity" evidence="1">
    <location>
        <begin position="85"/>
        <end position="97"/>
    </location>
</feature>
<feature type="region of interest" description="Disordered" evidence="1">
    <location>
        <begin position="69"/>
        <end position="98"/>
    </location>
</feature>
<accession>A0A3S1BA76</accession>
<comment type="caution">
    <text evidence="2">The sequence shown here is derived from an EMBL/GenBank/DDBJ whole genome shotgun (WGS) entry which is preliminary data.</text>
</comment>
<dbReference type="PANTHER" id="PTHR34487:SF1">
    <property type="entry name" value="ACYL-ACP THIOESTERASE"/>
    <property type="match status" value="1"/>
</dbReference>
<dbReference type="EMBL" id="RQTK01000241">
    <property type="protein sequence ID" value="RUS83498.1"/>
    <property type="molecule type" value="Genomic_DNA"/>
</dbReference>
<dbReference type="Gene3D" id="3.10.129.10">
    <property type="entry name" value="Hotdog Thioesterase"/>
    <property type="match status" value="1"/>
</dbReference>
<sequence>MEDIPSGCIDVTDLRYRSSPYPTLDCTVPGLSQEAFDRNWQPKATSLMCIDSVTRKYVIFRPLSASKSNAYTHTSTNEEREAALNSSSNTENNNPSEKVIPRAHEGKIVSSIAEMTQSKDADDNQTFIDWRRLSRERMAFGSATEFTMSRALYDPDVPKGRLDFRFTLAYVGSCTVTHRTEFFALGKGGSKVRLWSNTYQLVMVDKETRQPTKVPQWFLDEYQGRGCTNQPLVIRPFRKPSRTYCHPVLVQWSDTDEFGHATWSSYVHWAIDGLHAALLSRPTEGGSKTTDQQHQEAKSAGAVRRSDTPKRAGAVRGSNALRGITSGTLKRGLAKFQTCYFKECLEGERVEVHIWQEGEAEEVFCSILRAGEEVSQVKLVYFTDEDEEEEGF</sequence>
<dbReference type="InterPro" id="IPR029069">
    <property type="entry name" value="HotDog_dom_sf"/>
</dbReference>
<protein>
    <submittedName>
        <fullName evidence="2">Uncharacterized protein</fullName>
    </submittedName>
</protein>
<reference evidence="2 3" key="1">
    <citation type="submission" date="2019-01" db="EMBL/GenBank/DDBJ databases">
        <title>A draft genome assembly of the solar-powered sea slug Elysia chlorotica.</title>
        <authorList>
            <person name="Cai H."/>
            <person name="Li Q."/>
            <person name="Fang X."/>
            <person name="Li J."/>
            <person name="Curtis N.E."/>
            <person name="Altenburger A."/>
            <person name="Shibata T."/>
            <person name="Feng M."/>
            <person name="Maeda T."/>
            <person name="Schwartz J.A."/>
            <person name="Shigenobu S."/>
            <person name="Lundholm N."/>
            <person name="Nishiyama T."/>
            <person name="Yang H."/>
            <person name="Hasebe M."/>
            <person name="Li S."/>
            <person name="Pierce S.K."/>
            <person name="Wang J."/>
        </authorList>
    </citation>
    <scope>NUCLEOTIDE SEQUENCE [LARGE SCALE GENOMIC DNA]</scope>
    <source>
        <strain evidence="2">EC2010</strain>
        <tissue evidence="2">Whole organism of an adult</tissue>
    </source>
</reference>
<dbReference type="Proteomes" id="UP000271974">
    <property type="component" value="Unassembled WGS sequence"/>
</dbReference>
<proteinExistence type="predicted"/>
<gene>
    <name evidence="2" type="ORF">EGW08_008748</name>
</gene>
<dbReference type="AlphaFoldDB" id="A0A3S1BA76"/>
<dbReference type="OrthoDB" id="6278306at2759"/>
<evidence type="ECO:0000313" key="2">
    <source>
        <dbReference type="EMBL" id="RUS83498.1"/>
    </source>
</evidence>
<evidence type="ECO:0000256" key="1">
    <source>
        <dbReference type="SAM" id="MobiDB-lite"/>
    </source>
</evidence>
<dbReference type="PANTHER" id="PTHR34487">
    <property type="entry name" value="ACYL-ACP THIOESTERASE"/>
    <property type="match status" value="1"/>
</dbReference>
<name>A0A3S1BA76_ELYCH</name>
<organism evidence="2 3">
    <name type="scientific">Elysia chlorotica</name>
    <name type="common">Eastern emerald elysia</name>
    <name type="synonym">Sea slug</name>
    <dbReference type="NCBI Taxonomy" id="188477"/>
    <lineage>
        <taxon>Eukaryota</taxon>
        <taxon>Metazoa</taxon>
        <taxon>Spiralia</taxon>
        <taxon>Lophotrochozoa</taxon>
        <taxon>Mollusca</taxon>
        <taxon>Gastropoda</taxon>
        <taxon>Heterobranchia</taxon>
        <taxon>Euthyneura</taxon>
        <taxon>Panpulmonata</taxon>
        <taxon>Sacoglossa</taxon>
        <taxon>Placobranchoidea</taxon>
        <taxon>Plakobranchidae</taxon>
        <taxon>Elysia</taxon>
    </lineage>
</organism>
<keyword evidence="3" id="KW-1185">Reference proteome</keyword>
<evidence type="ECO:0000313" key="3">
    <source>
        <dbReference type="Proteomes" id="UP000271974"/>
    </source>
</evidence>